<evidence type="ECO:0000313" key="4">
    <source>
        <dbReference type="EMBL" id="PGG89849.1"/>
    </source>
</evidence>
<dbReference type="Proteomes" id="UP000220934">
    <property type="component" value="Unassembled WGS sequence"/>
</dbReference>
<evidence type="ECO:0000313" key="6">
    <source>
        <dbReference type="Proteomes" id="UP000220841"/>
    </source>
</evidence>
<evidence type="ECO:0000313" key="3">
    <source>
        <dbReference type="EMBL" id="PEQ03062.1"/>
    </source>
</evidence>
<accession>A0A2B5MDI8</accession>
<proteinExistence type="predicted"/>
<dbReference type="Proteomes" id="UP000220841">
    <property type="component" value="Unassembled WGS sequence"/>
</dbReference>
<dbReference type="EMBL" id="NVOI01000063">
    <property type="protein sequence ID" value="PGG89849.1"/>
    <property type="molecule type" value="Genomic_DNA"/>
</dbReference>
<evidence type="ECO:0000313" key="8">
    <source>
        <dbReference type="Proteomes" id="UP000225320"/>
    </source>
</evidence>
<dbReference type="EMBL" id="NUAJ01000002">
    <property type="protein sequence ID" value="PEN58491.1"/>
    <property type="molecule type" value="Genomic_DNA"/>
</dbReference>
<sequence length="66" mass="7912">MGDQLSVKARLVQLIISEEWTKSPLIKVSLYYFERRCCNMKRFVRTEITTTCMIKKQNKVIDRDKK</sequence>
<protein>
    <submittedName>
        <fullName evidence="4">Uncharacterized protein</fullName>
    </submittedName>
</protein>
<evidence type="ECO:0000313" key="2">
    <source>
        <dbReference type="EMBL" id="PEN88018.1"/>
    </source>
</evidence>
<dbReference type="Proteomes" id="UP000220078">
    <property type="component" value="Unassembled WGS sequence"/>
</dbReference>
<name>A0A2B5MDI8_9BACI</name>
<dbReference type="EMBL" id="NUBY01000101">
    <property type="protein sequence ID" value="PEQ03062.1"/>
    <property type="molecule type" value="Genomic_DNA"/>
</dbReference>
<evidence type="ECO:0000313" key="1">
    <source>
        <dbReference type="EMBL" id="PEN58491.1"/>
    </source>
</evidence>
<reference evidence="5 7" key="1">
    <citation type="submission" date="2017-09" db="EMBL/GenBank/DDBJ databases">
        <title>Large-scale bioinformatics analysis of Bacillus genomes uncovers conserved roles of natural products in bacterial physiology.</title>
        <authorList>
            <consortium name="Agbiome Team Llc"/>
            <person name="Bleich R.M."/>
            <person name="Kirk G.J."/>
            <person name="Santa Maria K.C."/>
            <person name="Allen S.E."/>
            <person name="Farag S."/>
            <person name="Shank E.A."/>
            <person name="Bowers A."/>
        </authorList>
    </citation>
    <scope>NUCLEOTIDE SEQUENCE [LARGE SCALE GENOMIC DNA]</scope>
    <source>
        <strain evidence="2 5">AFS027629</strain>
        <strain evidence="1 7">AFS027958</strain>
    </source>
</reference>
<dbReference type="EMBL" id="NUAP01000028">
    <property type="protein sequence ID" value="PEN88018.1"/>
    <property type="molecule type" value="Genomic_DNA"/>
</dbReference>
<evidence type="ECO:0000313" key="5">
    <source>
        <dbReference type="Proteomes" id="UP000220078"/>
    </source>
</evidence>
<dbReference type="AlphaFoldDB" id="A0A2B5MDI8"/>
<dbReference type="Proteomes" id="UP000225320">
    <property type="component" value="Unassembled WGS sequence"/>
</dbReference>
<gene>
    <name evidence="2" type="ORF">CN551_15605</name>
    <name evidence="3" type="ORF">CN585_19290</name>
    <name evidence="1" type="ORF">CN596_00775</name>
    <name evidence="4" type="ORF">CON73_17125</name>
</gene>
<comment type="caution">
    <text evidence="4">The sequence shown here is derived from an EMBL/GenBank/DDBJ whole genome shotgun (WGS) entry which is preliminary data.</text>
</comment>
<reference evidence="6 8" key="2">
    <citation type="submission" date="2017-09" db="EMBL/GenBank/DDBJ databases">
        <title>Large-scale bioinformatics analysis of Bacillus genomes uncovers conserved roles of natural products in bacterial physiology.</title>
        <authorList>
            <consortium name="Agbiome Team Llc"/>
            <person name="Bleich R.M."/>
            <person name="Grubbs K.J."/>
            <person name="Santa Maria K.C."/>
            <person name="Allen S.E."/>
            <person name="Farag S."/>
            <person name="Shank E.A."/>
            <person name="Bowers A."/>
        </authorList>
    </citation>
    <scope>NUCLEOTIDE SEQUENCE [LARGE SCALE GENOMIC DNA]</scope>
    <source>
        <strain evidence="3 6">AFS021349</strain>
        <strain evidence="4 8">AFS094862</strain>
    </source>
</reference>
<evidence type="ECO:0000313" key="7">
    <source>
        <dbReference type="Proteomes" id="UP000220934"/>
    </source>
</evidence>
<organism evidence="4 8">
    <name type="scientific">Bacillus toyonensis</name>
    <dbReference type="NCBI Taxonomy" id="155322"/>
    <lineage>
        <taxon>Bacteria</taxon>
        <taxon>Bacillati</taxon>
        <taxon>Bacillota</taxon>
        <taxon>Bacilli</taxon>
        <taxon>Bacillales</taxon>
        <taxon>Bacillaceae</taxon>
        <taxon>Bacillus</taxon>
        <taxon>Bacillus cereus group</taxon>
    </lineage>
</organism>